<dbReference type="GO" id="GO:0016757">
    <property type="term" value="F:glycosyltransferase activity"/>
    <property type="evidence" value="ECO:0007669"/>
    <property type="project" value="InterPro"/>
</dbReference>
<dbReference type="GO" id="GO:0009103">
    <property type="term" value="P:lipopolysaccharide biosynthetic process"/>
    <property type="evidence" value="ECO:0007669"/>
    <property type="project" value="TreeGrafter"/>
</dbReference>
<protein>
    <recommendedName>
        <fullName evidence="6">Glycosyl transferase family 1 domain-containing protein</fullName>
    </recommendedName>
</protein>
<accession>A0A1F4S7C1</accession>
<proteinExistence type="predicted"/>
<evidence type="ECO:0000256" key="1">
    <source>
        <dbReference type="ARBA" id="ARBA00022679"/>
    </source>
</evidence>
<organism evidence="4 5">
    <name type="scientific">candidate division WOR-1 bacterium RIFOXYB2_FULL_36_35</name>
    <dbReference type="NCBI Taxonomy" id="1802578"/>
    <lineage>
        <taxon>Bacteria</taxon>
        <taxon>Bacillati</taxon>
        <taxon>Saganbacteria</taxon>
    </lineage>
</organism>
<dbReference type="PANTHER" id="PTHR46401">
    <property type="entry name" value="GLYCOSYLTRANSFERASE WBBK-RELATED"/>
    <property type="match status" value="1"/>
</dbReference>
<name>A0A1F4S7C1_UNCSA</name>
<comment type="caution">
    <text evidence="4">The sequence shown here is derived from an EMBL/GenBank/DDBJ whole genome shotgun (WGS) entry which is preliminary data.</text>
</comment>
<evidence type="ECO:0008006" key="6">
    <source>
        <dbReference type="Google" id="ProtNLM"/>
    </source>
</evidence>
<evidence type="ECO:0000313" key="4">
    <source>
        <dbReference type="EMBL" id="OGC15633.1"/>
    </source>
</evidence>
<dbReference type="InterPro" id="IPR028098">
    <property type="entry name" value="Glyco_trans_4-like_N"/>
</dbReference>
<gene>
    <name evidence="4" type="ORF">A2290_06125</name>
</gene>
<dbReference type="Pfam" id="PF13439">
    <property type="entry name" value="Glyco_transf_4"/>
    <property type="match status" value="1"/>
</dbReference>
<dbReference type="InterPro" id="IPR001296">
    <property type="entry name" value="Glyco_trans_1"/>
</dbReference>
<reference evidence="4 5" key="1">
    <citation type="journal article" date="2016" name="Nat. Commun.">
        <title>Thousands of microbial genomes shed light on interconnected biogeochemical processes in an aquifer system.</title>
        <authorList>
            <person name="Anantharaman K."/>
            <person name="Brown C.T."/>
            <person name="Hug L.A."/>
            <person name="Sharon I."/>
            <person name="Castelle C.J."/>
            <person name="Probst A.J."/>
            <person name="Thomas B.C."/>
            <person name="Singh A."/>
            <person name="Wilkins M.J."/>
            <person name="Karaoz U."/>
            <person name="Brodie E.L."/>
            <person name="Williams K.H."/>
            <person name="Hubbard S.S."/>
            <person name="Banfield J.F."/>
        </authorList>
    </citation>
    <scope>NUCLEOTIDE SEQUENCE [LARGE SCALE GENOMIC DNA]</scope>
</reference>
<dbReference type="PANTHER" id="PTHR46401:SF2">
    <property type="entry name" value="GLYCOSYLTRANSFERASE WBBK-RELATED"/>
    <property type="match status" value="1"/>
</dbReference>
<feature type="domain" description="Glycosyltransferase subfamily 4-like N-terminal" evidence="3">
    <location>
        <begin position="15"/>
        <end position="172"/>
    </location>
</feature>
<dbReference type="Pfam" id="PF00534">
    <property type="entry name" value="Glycos_transf_1"/>
    <property type="match status" value="1"/>
</dbReference>
<dbReference type="Gene3D" id="3.40.50.2000">
    <property type="entry name" value="Glycogen Phosphorylase B"/>
    <property type="match status" value="2"/>
</dbReference>
<dbReference type="Proteomes" id="UP000177905">
    <property type="component" value="Unassembled WGS sequence"/>
</dbReference>
<sequence length="379" mass="43544">MRIGIDARPLSSQRSGIGRYLYGLINALEEIDKQNEYFLYSHKEFSLPFKNLRWHKRVGSKFFSKIGTLYLLLAMPRQIKKDQIDVFWGTQNILPFFLPCKKILTVHDFVWRFFPKTMTFYNLYVNRLFAGKSIQISDCFMAVSQSTADDLIRLFNIKRDCISVVHNGIELSFGATRRRNLIEGKFNISCKYILTVGTIEPRKNIISLVKAFKKYQERVDSEVQLVVVGARGWANSSLFDTIRKFNFKDDAIRFLGHISDDDLKRLYSSAEVFVFPSLYEGFGFPPLEAMACGCPVIVSNTSSMPEVCGDAAFYINPYDIENIVNALNSVLSNQNLRNLLIEKGLNRVKLFTWEESAQKVLDLFNSVHNLPKVDELVNT</sequence>
<dbReference type="SUPFAM" id="SSF53756">
    <property type="entry name" value="UDP-Glycosyltransferase/glycogen phosphorylase"/>
    <property type="match status" value="1"/>
</dbReference>
<dbReference type="AlphaFoldDB" id="A0A1F4S7C1"/>
<evidence type="ECO:0000259" key="2">
    <source>
        <dbReference type="Pfam" id="PF00534"/>
    </source>
</evidence>
<evidence type="ECO:0000259" key="3">
    <source>
        <dbReference type="Pfam" id="PF13439"/>
    </source>
</evidence>
<dbReference type="CDD" id="cd03809">
    <property type="entry name" value="GT4_MtfB-like"/>
    <property type="match status" value="1"/>
</dbReference>
<dbReference type="EMBL" id="MEUA01000018">
    <property type="protein sequence ID" value="OGC15633.1"/>
    <property type="molecule type" value="Genomic_DNA"/>
</dbReference>
<dbReference type="FunFam" id="3.40.50.2000:FF:000119">
    <property type="entry name" value="Glycosyl transferase group 1"/>
    <property type="match status" value="1"/>
</dbReference>
<keyword evidence="1" id="KW-0808">Transferase</keyword>
<feature type="domain" description="Glycosyl transferase family 1" evidence="2">
    <location>
        <begin position="191"/>
        <end position="344"/>
    </location>
</feature>
<evidence type="ECO:0000313" key="5">
    <source>
        <dbReference type="Proteomes" id="UP000177905"/>
    </source>
</evidence>